<evidence type="ECO:0000256" key="2">
    <source>
        <dbReference type="ARBA" id="ARBA00022525"/>
    </source>
</evidence>
<protein>
    <submittedName>
        <fullName evidence="6">SdrD B-like domain-containing protein</fullName>
    </submittedName>
</protein>
<keyword evidence="2" id="KW-0964">Secreted</keyword>
<dbReference type="InterPro" id="IPR013783">
    <property type="entry name" value="Ig-like_fold"/>
</dbReference>
<dbReference type="SUPFAM" id="SSF117074">
    <property type="entry name" value="Hypothetical protein PA1324"/>
    <property type="match status" value="2"/>
</dbReference>
<evidence type="ECO:0000313" key="7">
    <source>
        <dbReference type="Proteomes" id="UP001216907"/>
    </source>
</evidence>
<dbReference type="PANTHER" id="PTHR23303">
    <property type="entry name" value="CARBOXYPEPTIDASE REGULATORY REGION-CONTAINING"/>
    <property type="match status" value="1"/>
</dbReference>
<accession>A0ABT6FEP3</accession>
<feature type="domain" description="DUF4114" evidence="4">
    <location>
        <begin position="217"/>
        <end position="302"/>
    </location>
</feature>
<dbReference type="PANTHER" id="PTHR23303:SF15">
    <property type="entry name" value="COLOSSIN-A"/>
    <property type="match status" value="1"/>
</dbReference>
<dbReference type="Pfam" id="PF17210">
    <property type="entry name" value="SdrD_B"/>
    <property type="match status" value="1"/>
</dbReference>
<name>A0ABT6FEP3_9BACT</name>
<dbReference type="Proteomes" id="UP001216907">
    <property type="component" value="Unassembled WGS sequence"/>
</dbReference>
<gene>
    <name evidence="6" type="ORF">PZE19_18915</name>
</gene>
<evidence type="ECO:0000313" key="6">
    <source>
        <dbReference type="EMBL" id="MDG3005863.1"/>
    </source>
</evidence>
<dbReference type="RefSeq" id="WP_277862189.1">
    <property type="nucleotide sequence ID" value="NZ_JARRAG010000002.1"/>
</dbReference>
<feature type="domain" description="SD-repeat containing protein B" evidence="5">
    <location>
        <begin position="636"/>
        <end position="713"/>
    </location>
</feature>
<dbReference type="InterPro" id="IPR025193">
    <property type="entry name" value="DUF4114"/>
</dbReference>
<keyword evidence="7" id="KW-1185">Reference proteome</keyword>
<dbReference type="Gene3D" id="2.60.40.10">
    <property type="entry name" value="Immunoglobulins"/>
    <property type="match status" value="2"/>
</dbReference>
<reference evidence="6 7" key="1">
    <citation type="submission" date="2023-03" db="EMBL/GenBank/DDBJ databases">
        <title>Paludisphaera mucosa sp. nov. a novel planctomycete from northern fen.</title>
        <authorList>
            <person name="Ivanova A."/>
        </authorList>
    </citation>
    <scope>NUCLEOTIDE SEQUENCE [LARGE SCALE GENOMIC DNA]</scope>
    <source>
        <strain evidence="6 7">Pla2</strain>
    </source>
</reference>
<evidence type="ECO:0000256" key="3">
    <source>
        <dbReference type="ARBA" id="ARBA00022729"/>
    </source>
</evidence>
<dbReference type="EMBL" id="JARRAG010000002">
    <property type="protein sequence ID" value="MDG3005863.1"/>
    <property type="molecule type" value="Genomic_DNA"/>
</dbReference>
<proteinExistence type="predicted"/>
<keyword evidence="3" id="KW-0732">Signal</keyword>
<dbReference type="InterPro" id="IPR033764">
    <property type="entry name" value="Sdr_B"/>
</dbReference>
<comment type="caution">
    <text evidence="6">The sequence shown here is derived from an EMBL/GenBank/DDBJ whole genome shotgun (WGS) entry which is preliminary data.</text>
</comment>
<comment type="subcellular location">
    <subcellularLocation>
        <location evidence="1">Secreted</location>
    </subcellularLocation>
</comment>
<evidence type="ECO:0000256" key="1">
    <source>
        <dbReference type="ARBA" id="ARBA00004613"/>
    </source>
</evidence>
<dbReference type="InterPro" id="IPR051417">
    <property type="entry name" value="SDr/BOS_complex"/>
</dbReference>
<organism evidence="6 7">
    <name type="scientific">Paludisphaera mucosa</name>
    <dbReference type="NCBI Taxonomy" id="3030827"/>
    <lineage>
        <taxon>Bacteria</taxon>
        <taxon>Pseudomonadati</taxon>
        <taxon>Planctomycetota</taxon>
        <taxon>Planctomycetia</taxon>
        <taxon>Isosphaerales</taxon>
        <taxon>Isosphaeraceae</taxon>
        <taxon>Paludisphaera</taxon>
    </lineage>
</organism>
<evidence type="ECO:0000259" key="5">
    <source>
        <dbReference type="Pfam" id="PF17210"/>
    </source>
</evidence>
<sequence>MTASINLDAKSAVLSIIGSAGADLARVEFGTKTISVQGVVQSVSDPTTINVTLQTDQAVSLRKSFAASSVKSVKFDGQGGVDLLSNLTTAASTWSTTNGGVVNTSLLVGSPGYKNTASVSQVGVFQVGATGQVGVDYLYRGAGYAGQLAIFSLEGMDAYTPGSAEYIKEAARRALSDGPQGHVVIKTQQEGAKYTASLPWEGSLNKGAYLGVHTVTMKPGDSFAAMLVPSGTVEQVAANPAAGGSIRPLFSVPAANPAPLDAQFLGQIGDLDGRGSLFAFEDQRLDGASDRDYNDMVFQVTGARGTATPVSQVINPSHNFIASTIFQELDAYAVRQEQNDSVSKVGSYAPGGFQVGASGAISVDYVRDWAATLGEVAVFSLQGMGNLVPGSAAYVKEAARRALSDSTLGHVVASDLFEAPQQGSNSTSATYQGQKNYAMTPGDSFAAFSIANGTVWQLYNGAIGAGDVRFSTKDVNTGGSVVAPTPGKAATWTLGLGASAVNLAGVTANPTDPSSLAPASVCTVVYLDLQDNGKIDPGDPSLPGVSVKLVGADFAGHAVQRFATSGPDGCAEFANVPPGIYSVTATDASGGTLVRGSQIGANGGLASAGGLSGIVLLPGDRAEGYAIGRVQPATLSGCVFADADRDRVHDPSEPGIAGVALQLIGVDDLGANVSLSTTSGADGTYTFAGLRPGAYSILKTQPAGYAGGRQSIGSFLGQAHPIGRNGQIGTDRFNGIQIGSGETGYNYNFAEWTGGATGDPSYAREIDLQGTSGSDVVTIVLGATSHRVTINGVTSTIDADVSTIVNFSGLGGDDLVTITGIPGSETLTVAPNVATLIAPRLRLEIEGVARIAFRGGVNDRAYLYDSRGNDVYKATPTLQQLDGPNYHVAVSGPDRVYCYAVNGGDDQAVLSDSAGDDDFKATPIDARLYGAGFYNYTRGFDHVVATSQGLGKDRAYLYDSAGNDTLTAGPGSAKLAGKGFDATASGFPRVDAYFNVGGKDGVVLTGSAGDDRFYASPAETELVGTGFDLQAHGVAAVVADGGPGGADKAYLTGTQSDDVLTASAASSRLTGPGLDATARAFSWVLASGGSCLGFDVANLADTAGNDTLDASPGSARLYGVGYTIRCEGFNKLVATASAGGVDQATLHDSPGDDTFVGSPMAGRFYGVGFDNSTIGFAKLVVDGSAGGNNVAILSDTTGDDLLTAAGDSVTLASATQSLNFKGFRTVTASSPLGRNRKRISAINFTLNVSGEWIPV</sequence>
<evidence type="ECO:0000259" key="4">
    <source>
        <dbReference type="Pfam" id="PF13448"/>
    </source>
</evidence>
<dbReference type="Pfam" id="PF13448">
    <property type="entry name" value="DUF4114"/>
    <property type="match status" value="1"/>
</dbReference>